<dbReference type="InterPro" id="IPR010730">
    <property type="entry name" value="HET"/>
</dbReference>
<keyword evidence="3" id="KW-1185">Reference proteome</keyword>
<dbReference type="Pfam" id="PF06985">
    <property type="entry name" value="HET"/>
    <property type="match status" value="1"/>
</dbReference>
<evidence type="ECO:0000313" key="2">
    <source>
        <dbReference type="EMBL" id="KAJ9615689.1"/>
    </source>
</evidence>
<dbReference type="InterPro" id="IPR052895">
    <property type="entry name" value="HetReg/Transcr_Mod"/>
</dbReference>
<comment type="caution">
    <text evidence="2">The sequence shown here is derived from an EMBL/GenBank/DDBJ whole genome shotgun (WGS) entry which is preliminary data.</text>
</comment>
<dbReference type="EMBL" id="JAPDRK010000002">
    <property type="protein sequence ID" value="KAJ9615689.1"/>
    <property type="molecule type" value="Genomic_DNA"/>
</dbReference>
<sequence>MSSLYKPLRRKNDIRLLSLLPGRGSEPIRCQLTVEDISKNPVFTAVSYTWGTPPAHHGIFVNGQIFQVRINLRTLLRDLRHPTKAETYWIDAVCINQENHMERSFQVSKMRQIYSAAVKVIAWLKEKKVTYGGNTAFLSSILEKCQKNQEVISPLLRGRLLRCFVQHEFWYRRWIIQEVALANSVTLQCGSVTAPFLRVTNILEEHDQSFGQQLDKPPVAHLVKQRQERGACTGVFLHNLLWEYMETECTEPLDRIYALTSLSDTASEKFAVTYNTDKLDLFLRVVEFSHIVEGLEAGKTIYNAHWLAGTLEMTYDDFIPHDGRVFIGFDGIPRTISYEPGIIKSLFYVRGRVKTIQLSLYASARVWARLNAFMIGVSHHAVQLSICLSGELMRRTITQGSLVRDSMPSLSSTTWLPYETRDMSPEEMMAFECELDPDDYDGIHYGLATAPVQPGDILIVPHDEKSVQESSSVALVLRQAHSAALNFQIIGRARMLTDRSYSAPIGLGGDWDITDHELVNVTLPLRVFDQECICLETSGWRTLDLIRITHGAM</sequence>
<dbReference type="Proteomes" id="UP001172673">
    <property type="component" value="Unassembled WGS sequence"/>
</dbReference>
<gene>
    <name evidence="2" type="ORF">H2200_001765</name>
</gene>
<dbReference type="PANTHER" id="PTHR24148:SF64">
    <property type="entry name" value="HETEROKARYON INCOMPATIBILITY DOMAIN-CONTAINING PROTEIN"/>
    <property type="match status" value="1"/>
</dbReference>
<proteinExistence type="predicted"/>
<evidence type="ECO:0000313" key="3">
    <source>
        <dbReference type="Proteomes" id="UP001172673"/>
    </source>
</evidence>
<dbReference type="AlphaFoldDB" id="A0AA38XLI1"/>
<protein>
    <recommendedName>
        <fullName evidence="1">Heterokaryon incompatibility domain-containing protein</fullName>
    </recommendedName>
</protein>
<accession>A0AA38XLI1</accession>
<dbReference type="PANTHER" id="PTHR24148">
    <property type="entry name" value="ANKYRIN REPEAT DOMAIN-CONTAINING PROTEIN 39 HOMOLOG-RELATED"/>
    <property type="match status" value="1"/>
</dbReference>
<feature type="domain" description="Heterokaryon incompatibility" evidence="1">
    <location>
        <begin position="43"/>
        <end position="178"/>
    </location>
</feature>
<name>A0AA38XLI1_9EURO</name>
<reference evidence="2" key="1">
    <citation type="submission" date="2022-10" db="EMBL/GenBank/DDBJ databases">
        <title>Culturing micro-colonial fungi from biological soil crusts in the Mojave desert and describing Neophaeococcomyces mojavensis, and introducing the new genera and species Taxawa tesnikishii.</title>
        <authorList>
            <person name="Kurbessoian T."/>
            <person name="Stajich J.E."/>
        </authorList>
    </citation>
    <scope>NUCLEOTIDE SEQUENCE</scope>
    <source>
        <strain evidence="2">TK_41</strain>
    </source>
</reference>
<evidence type="ECO:0000259" key="1">
    <source>
        <dbReference type="Pfam" id="PF06985"/>
    </source>
</evidence>
<organism evidence="2 3">
    <name type="scientific">Cladophialophora chaetospira</name>
    <dbReference type="NCBI Taxonomy" id="386627"/>
    <lineage>
        <taxon>Eukaryota</taxon>
        <taxon>Fungi</taxon>
        <taxon>Dikarya</taxon>
        <taxon>Ascomycota</taxon>
        <taxon>Pezizomycotina</taxon>
        <taxon>Eurotiomycetes</taxon>
        <taxon>Chaetothyriomycetidae</taxon>
        <taxon>Chaetothyriales</taxon>
        <taxon>Herpotrichiellaceae</taxon>
        <taxon>Cladophialophora</taxon>
    </lineage>
</organism>